<dbReference type="OrthoDB" id="9803878at2"/>
<evidence type="ECO:0000313" key="1">
    <source>
        <dbReference type="EMBL" id="TPE49679.1"/>
    </source>
</evidence>
<dbReference type="AlphaFoldDB" id="A0A501WJI4"/>
<dbReference type="Proteomes" id="UP000319255">
    <property type="component" value="Unassembled WGS sequence"/>
</dbReference>
<gene>
    <name evidence="1" type="ORF">FJM51_13615</name>
</gene>
<sequence length="69" mass="8071">MRFAFIGKHRQVWPVSWLCAVLGVSRSGFHTWLNRPVSARMAHDEKIGRVTRKKLQGQRPHLWRPPDLA</sequence>
<comment type="caution">
    <text evidence="1">The sequence shown here is derived from an EMBL/GenBank/DDBJ whole genome shotgun (WGS) entry which is preliminary data.</text>
</comment>
<keyword evidence="2" id="KW-1185">Reference proteome</keyword>
<accession>A0A501WJI4</accession>
<dbReference type="EMBL" id="VFRP01000013">
    <property type="protein sequence ID" value="TPE49679.1"/>
    <property type="molecule type" value="Genomic_DNA"/>
</dbReference>
<name>A0A501WJI4_9RHOB</name>
<evidence type="ECO:0000313" key="2">
    <source>
        <dbReference type="Proteomes" id="UP000319255"/>
    </source>
</evidence>
<organism evidence="1 2">
    <name type="scientific">Amaricoccus solimangrovi</name>
    <dbReference type="NCBI Taxonomy" id="2589815"/>
    <lineage>
        <taxon>Bacteria</taxon>
        <taxon>Pseudomonadati</taxon>
        <taxon>Pseudomonadota</taxon>
        <taxon>Alphaproteobacteria</taxon>
        <taxon>Rhodobacterales</taxon>
        <taxon>Paracoccaceae</taxon>
        <taxon>Amaricoccus</taxon>
    </lineage>
</organism>
<reference evidence="1 2" key="1">
    <citation type="submission" date="2019-06" db="EMBL/GenBank/DDBJ databases">
        <title>A novel bacterium of genus Amaricoccus, isolated from marine sediment.</title>
        <authorList>
            <person name="Huang H."/>
            <person name="Mo K."/>
            <person name="Hu Y."/>
        </authorList>
    </citation>
    <scope>NUCLEOTIDE SEQUENCE [LARGE SCALE GENOMIC DNA]</scope>
    <source>
        <strain evidence="1 2">HB172011</strain>
    </source>
</reference>
<proteinExistence type="predicted"/>
<protein>
    <submittedName>
        <fullName evidence="1">Uncharacterized protein</fullName>
    </submittedName>
</protein>